<evidence type="ECO:0000256" key="4">
    <source>
        <dbReference type="ARBA" id="ARBA00022728"/>
    </source>
</evidence>
<dbReference type="GO" id="GO:0071011">
    <property type="term" value="C:precatalytic spliceosome"/>
    <property type="evidence" value="ECO:0007669"/>
    <property type="project" value="TreeGrafter"/>
</dbReference>
<dbReference type="Pfam" id="PF01423">
    <property type="entry name" value="LSM"/>
    <property type="match status" value="1"/>
</dbReference>
<reference evidence="11 12" key="1">
    <citation type="submission" date="2015-04" db="EMBL/GenBank/DDBJ databases">
        <title>Complete genome sequence of Schizopora paradoxa KUC8140, a cosmopolitan wood degrader in East Asia.</title>
        <authorList>
            <consortium name="DOE Joint Genome Institute"/>
            <person name="Min B."/>
            <person name="Park H."/>
            <person name="Jang Y."/>
            <person name="Kim J.-J."/>
            <person name="Kim K.H."/>
            <person name="Pangilinan J."/>
            <person name="Lipzen A."/>
            <person name="Riley R."/>
            <person name="Grigoriev I.V."/>
            <person name="Spatafora J.W."/>
            <person name="Choi I.-G."/>
        </authorList>
    </citation>
    <scope>NUCLEOTIDE SEQUENCE [LARGE SCALE GENOMIC DNA]</scope>
    <source>
        <strain evidence="11 12">KUC8140</strain>
    </source>
</reference>
<feature type="domain" description="Sm" evidence="10">
    <location>
        <begin position="1"/>
        <end position="75"/>
    </location>
</feature>
<keyword evidence="5 9" id="KW-0694">RNA-binding</keyword>
<evidence type="ECO:0000256" key="3">
    <source>
        <dbReference type="ARBA" id="ARBA00022664"/>
    </source>
</evidence>
<dbReference type="Proteomes" id="UP000053477">
    <property type="component" value="Unassembled WGS sequence"/>
</dbReference>
<dbReference type="GO" id="GO:0046540">
    <property type="term" value="C:U4/U6 x U5 tri-snRNP complex"/>
    <property type="evidence" value="ECO:0007669"/>
    <property type="project" value="UniProtKB-UniRule"/>
</dbReference>
<dbReference type="SMART" id="SM00651">
    <property type="entry name" value="Sm"/>
    <property type="match status" value="1"/>
</dbReference>
<dbReference type="EMBL" id="KQ085887">
    <property type="protein sequence ID" value="KLO19309.1"/>
    <property type="molecule type" value="Genomic_DNA"/>
</dbReference>
<evidence type="ECO:0000256" key="1">
    <source>
        <dbReference type="ARBA" id="ARBA00004123"/>
    </source>
</evidence>
<comment type="subcellular location">
    <subcellularLocation>
        <location evidence="1 9">Nucleus</location>
    </subcellularLocation>
</comment>
<name>A0A0H2S5R4_9AGAM</name>
<comment type="similarity">
    <text evidence="2 9">Belongs to the snRNP Sm proteins family.</text>
</comment>
<dbReference type="Gene3D" id="2.30.30.100">
    <property type="match status" value="1"/>
</dbReference>
<evidence type="ECO:0000256" key="2">
    <source>
        <dbReference type="ARBA" id="ARBA00006850"/>
    </source>
</evidence>
<dbReference type="InterPro" id="IPR047575">
    <property type="entry name" value="Sm"/>
</dbReference>
<dbReference type="FunFam" id="2.30.30.100:FF:000027">
    <property type="entry name" value="U6 snRNA-associated Sm-like protein LSm8"/>
    <property type="match status" value="1"/>
</dbReference>
<organism evidence="11 12">
    <name type="scientific">Schizopora paradoxa</name>
    <dbReference type="NCBI Taxonomy" id="27342"/>
    <lineage>
        <taxon>Eukaryota</taxon>
        <taxon>Fungi</taxon>
        <taxon>Dikarya</taxon>
        <taxon>Basidiomycota</taxon>
        <taxon>Agaricomycotina</taxon>
        <taxon>Agaricomycetes</taxon>
        <taxon>Hymenochaetales</taxon>
        <taxon>Schizoporaceae</taxon>
        <taxon>Schizopora</taxon>
    </lineage>
</organism>
<keyword evidence="3 9" id="KW-0507">mRNA processing</keyword>
<dbReference type="InParanoid" id="A0A0H2S5R4"/>
<protein>
    <recommendedName>
        <fullName evidence="9">LSM2-LSM8 complex subunit LSM8</fullName>
    </recommendedName>
</protein>
<dbReference type="STRING" id="27342.A0A0H2S5R4"/>
<evidence type="ECO:0000256" key="7">
    <source>
        <dbReference type="ARBA" id="ARBA00023242"/>
    </source>
</evidence>
<keyword evidence="4 9" id="KW-0747">Spliceosome</keyword>
<keyword evidence="8 9" id="KW-0687">Ribonucleoprotein</keyword>
<keyword evidence="6 9" id="KW-0508">mRNA splicing</keyword>
<accession>A0A0H2S5R4</accession>
<proteinExistence type="inferred from homology"/>
<dbReference type="AlphaFoldDB" id="A0A0H2S5R4"/>
<dbReference type="GO" id="GO:0000398">
    <property type="term" value="P:mRNA splicing, via spliceosome"/>
    <property type="evidence" value="ECO:0007669"/>
    <property type="project" value="UniProtKB-UniRule"/>
</dbReference>
<dbReference type="OrthoDB" id="10263346at2759"/>
<evidence type="ECO:0000313" key="11">
    <source>
        <dbReference type="EMBL" id="KLO19309.1"/>
    </source>
</evidence>
<sequence>MSTLQGYIDRRVLLVLQDGRTIVGVLSGFDQRSDIILSQCKERIYSMDDPVEEVPLGLYLVKGDQILLIGEMDEAQDNAVDLSTIRADPIAPIRY</sequence>
<keyword evidence="7 9" id="KW-0539">Nucleus</keyword>
<dbReference type="CDD" id="cd01727">
    <property type="entry name" value="LSm8"/>
    <property type="match status" value="1"/>
</dbReference>
<comment type="function">
    <text evidence="9">Plays role in pre-mRNA splicing as component of the U4/U6-U5 tri-snRNP complex that is involved in spliceosome assembly, and as component of the precatalytic spliceosome (spliceosome B complex). The heptameric LSM2-8 complex binds specifically to the 3'-terminal U-tract of U6 snRNA.</text>
</comment>
<dbReference type="GO" id="GO:0003729">
    <property type="term" value="F:mRNA binding"/>
    <property type="evidence" value="ECO:0007669"/>
    <property type="project" value="TreeGrafter"/>
</dbReference>
<evidence type="ECO:0000313" key="12">
    <source>
        <dbReference type="Proteomes" id="UP000053477"/>
    </source>
</evidence>
<keyword evidence="12" id="KW-1185">Reference proteome</keyword>
<dbReference type="PROSITE" id="PS52002">
    <property type="entry name" value="SM"/>
    <property type="match status" value="1"/>
</dbReference>
<dbReference type="FunCoup" id="A0A0H2S5R4">
    <property type="interactions" value="480"/>
</dbReference>
<dbReference type="GO" id="GO:0005688">
    <property type="term" value="C:U6 snRNP"/>
    <property type="evidence" value="ECO:0007669"/>
    <property type="project" value="UniProtKB-UniRule"/>
</dbReference>
<dbReference type="InterPro" id="IPR010920">
    <property type="entry name" value="LSM_dom_sf"/>
</dbReference>
<evidence type="ECO:0000259" key="10">
    <source>
        <dbReference type="PROSITE" id="PS52002"/>
    </source>
</evidence>
<evidence type="ECO:0000256" key="9">
    <source>
        <dbReference type="RuleBase" id="RU365048"/>
    </source>
</evidence>
<dbReference type="PANTHER" id="PTHR15588:SF9">
    <property type="entry name" value="U6 SNRNA-ASSOCIATED SM-LIKE PROTEIN LSM8"/>
    <property type="match status" value="1"/>
</dbReference>
<dbReference type="InterPro" id="IPR001163">
    <property type="entry name" value="Sm_dom_euk/arc"/>
</dbReference>
<dbReference type="InterPro" id="IPR044642">
    <property type="entry name" value="PTHR15588"/>
</dbReference>
<dbReference type="InterPro" id="IPR034103">
    <property type="entry name" value="Lsm8"/>
</dbReference>
<evidence type="ECO:0000256" key="5">
    <source>
        <dbReference type="ARBA" id="ARBA00022884"/>
    </source>
</evidence>
<evidence type="ECO:0000256" key="8">
    <source>
        <dbReference type="ARBA" id="ARBA00023274"/>
    </source>
</evidence>
<comment type="subunit">
    <text evidence="9">LSm subunits form a heteromer with a doughnut shape.</text>
</comment>
<dbReference type="PANTHER" id="PTHR15588">
    <property type="entry name" value="LSM1"/>
    <property type="match status" value="1"/>
</dbReference>
<gene>
    <name evidence="9" type="primary">LSM8</name>
    <name evidence="11" type="ORF">SCHPADRAFT_912718</name>
</gene>
<evidence type="ECO:0000256" key="6">
    <source>
        <dbReference type="ARBA" id="ARBA00023187"/>
    </source>
</evidence>
<dbReference type="SUPFAM" id="SSF50182">
    <property type="entry name" value="Sm-like ribonucleoproteins"/>
    <property type="match status" value="1"/>
</dbReference>